<evidence type="ECO:0000256" key="6">
    <source>
        <dbReference type="ARBA" id="ARBA00022918"/>
    </source>
</evidence>
<gene>
    <name evidence="13" type="ORF">FSB_LOCUS61785</name>
</gene>
<dbReference type="GO" id="GO:0004519">
    <property type="term" value="F:endonuclease activity"/>
    <property type="evidence" value="ECO:0007669"/>
    <property type="project" value="UniProtKB-KW"/>
</dbReference>
<evidence type="ECO:0000259" key="9">
    <source>
        <dbReference type="Pfam" id="PF00078"/>
    </source>
</evidence>
<keyword evidence="3" id="KW-0540">Nuclease</keyword>
<evidence type="ECO:0000256" key="1">
    <source>
        <dbReference type="ARBA" id="ARBA00022679"/>
    </source>
</evidence>
<dbReference type="Pfam" id="PF17917">
    <property type="entry name" value="RT_RNaseH"/>
    <property type="match status" value="1"/>
</dbReference>
<feature type="coiled-coil region" evidence="7">
    <location>
        <begin position="2284"/>
        <end position="2329"/>
    </location>
</feature>
<evidence type="ECO:0000259" key="10">
    <source>
        <dbReference type="Pfam" id="PF03732"/>
    </source>
</evidence>
<keyword evidence="2" id="KW-0548">Nucleotidyltransferase</keyword>
<evidence type="ECO:0000256" key="4">
    <source>
        <dbReference type="ARBA" id="ARBA00022759"/>
    </source>
</evidence>
<proteinExistence type="predicted"/>
<feature type="region of interest" description="Disordered" evidence="8">
    <location>
        <begin position="1"/>
        <end position="77"/>
    </location>
</feature>
<feature type="compositionally biased region" description="Polar residues" evidence="8">
    <location>
        <begin position="365"/>
        <end position="375"/>
    </location>
</feature>
<feature type="domain" description="Integrase zinc-binding" evidence="12">
    <location>
        <begin position="1431"/>
        <end position="1483"/>
    </location>
</feature>
<name>A0A2N9JBD0_FAGSY</name>
<evidence type="ECO:0000256" key="2">
    <source>
        <dbReference type="ARBA" id="ARBA00022695"/>
    </source>
</evidence>
<keyword evidence="4" id="KW-0255">Endonuclease</keyword>
<dbReference type="Pfam" id="PF17921">
    <property type="entry name" value="Integrase_H2C2"/>
    <property type="match status" value="1"/>
</dbReference>
<accession>A0A2N9JBD0</accession>
<organism evidence="13">
    <name type="scientific">Fagus sylvatica</name>
    <name type="common">Beechnut</name>
    <dbReference type="NCBI Taxonomy" id="28930"/>
    <lineage>
        <taxon>Eukaryota</taxon>
        <taxon>Viridiplantae</taxon>
        <taxon>Streptophyta</taxon>
        <taxon>Embryophyta</taxon>
        <taxon>Tracheophyta</taxon>
        <taxon>Spermatophyta</taxon>
        <taxon>Magnoliopsida</taxon>
        <taxon>eudicotyledons</taxon>
        <taxon>Gunneridae</taxon>
        <taxon>Pentapetalae</taxon>
        <taxon>rosids</taxon>
        <taxon>fabids</taxon>
        <taxon>Fagales</taxon>
        <taxon>Fagaceae</taxon>
        <taxon>Fagus</taxon>
    </lineage>
</organism>
<feature type="region of interest" description="Disordered" evidence="8">
    <location>
        <begin position="757"/>
        <end position="789"/>
    </location>
</feature>
<dbReference type="SUPFAM" id="SSF56672">
    <property type="entry name" value="DNA/RNA polymerases"/>
    <property type="match status" value="1"/>
</dbReference>
<dbReference type="GO" id="GO:0003964">
    <property type="term" value="F:RNA-directed DNA polymerase activity"/>
    <property type="evidence" value="ECO:0007669"/>
    <property type="project" value="UniProtKB-KW"/>
</dbReference>
<feature type="compositionally biased region" description="Polar residues" evidence="8">
    <location>
        <begin position="2368"/>
        <end position="2377"/>
    </location>
</feature>
<dbReference type="Pfam" id="PF03732">
    <property type="entry name" value="Retrotrans_gag"/>
    <property type="match status" value="1"/>
</dbReference>
<dbReference type="InterPro" id="IPR005162">
    <property type="entry name" value="Retrotrans_gag_dom"/>
</dbReference>
<feature type="region of interest" description="Disordered" evidence="8">
    <location>
        <begin position="2365"/>
        <end position="2398"/>
    </location>
</feature>
<feature type="compositionally biased region" description="Basic and acidic residues" evidence="8">
    <location>
        <begin position="17"/>
        <end position="29"/>
    </location>
</feature>
<evidence type="ECO:0008006" key="14">
    <source>
        <dbReference type="Google" id="ProtNLM"/>
    </source>
</evidence>
<evidence type="ECO:0000256" key="3">
    <source>
        <dbReference type="ARBA" id="ARBA00022722"/>
    </source>
</evidence>
<dbReference type="SUPFAM" id="SSF53098">
    <property type="entry name" value="Ribonuclease H-like"/>
    <property type="match status" value="1"/>
</dbReference>
<feature type="compositionally biased region" description="Gly residues" evidence="8">
    <location>
        <begin position="34"/>
        <end position="77"/>
    </location>
</feature>
<keyword evidence="7" id="KW-0175">Coiled coil</keyword>
<feature type="compositionally biased region" description="Low complexity" evidence="8">
    <location>
        <begin position="1869"/>
        <end position="1891"/>
    </location>
</feature>
<keyword evidence="1" id="KW-0808">Transferase</keyword>
<evidence type="ECO:0000256" key="5">
    <source>
        <dbReference type="ARBA" id="ARBA00022801"/>
    </source>
</evidence>
<sequence length="2398" mass="268035">MPPKRSTRQNSVANSHVEVESQGHSHAMGETHAQGGGQTLGGENPLGGGQTLGGENTLGGGQTLGGENPLGGGQALGGGQVLGGGEIPVGGPQQMALMFEMIKGMQQNQVELAESLRQLREANVNKEDHQNKNGNHNHEERESHNKNDTLFVTISDVADLLKQERERPPKEPKHFVRRPPYPIELLKELYPEKYDTPVFALFDGRKGSAMEHISKFLDSMGPFAAHGDLCLREFSKSLVDRAYTWYTVLPARSIRTWEDMVESFCSKYFHVEEKITLVNLHGTKQQIGEDLVKYIHRFWDVSLDCHVKYQEGELVEVCIDNMLPEFRAHLENLDITRFASLLQKARKTAISAKPQVEKSRDKKSLPQTLTVSTATAPGGTKRKNPTDKVYEEPPPLPFTAEEMMVIFDKWVQDQVIKLPKINKQPTTEEQKDPKYCRYHRYVHQTPFPNYNKGKGKAIVSVVIHGNVSDMEVEESVAASSSLVPAAVRTLQKSPKFKSLFNHLGFGPKARNAVTEAFITIAAESGATCFTAEAHASRAFLETTNAITFTDEDMEVQYPDHRRPLYLSAVVKDVQVRRALVDTGSCLNLIPLSTFQAVNVPQQKIQGSPMEVTGFGGVTEYTMGHGRLNGKPIRIAANSCPFDQTEAHFVEAALYDDLASTGEPSIVRPCGTPLPTWEDIKDDPEVDLQELLERKKKRKEREVEHGSPPQCPSCHLIQQTENFGKVMVDQLQSTAMSFEEVTVDHSQSMVMNPQEVAVDQTRSMATNTKKAAEDRTESITTNPEGSTVDHSWSTVMNFEEEDTVDQTELTAMKREEFTTAEPNLTSKEELEMCLLGIIMRCLGIDLGLVAHSLNVEPGTRPVVQPMRTFHTEVEAQITQEVKKLLAAGFIKPIQHPRWLSNIVPVKKKNGQIRCCVDFRNLNKACPKDEFPLLNMDLLIDSVAGHAMFSFMDGFSGYNQIRMSTKDVEKTAFRTQIGNFYYTVMPFGLKNAGATYQRIMTAMFHDMMHKEIEDYVDDFVVKSKKREDHLGILRKVFDRCRLYKLKMNPLKCVFEVSAGKFLGFLVHNRGIDVDPAKASTIATMKAPTSHKELKSFLGRLSYIRRFIPVPGKPLRLYLASNSEAIGGLVAQEDENGTEKPIYYVSRALRDAETRYSGAERACLALIYASQRLRHYFLAHTIQLMTKSHPIRSLLHRPILSGRLAQWLLQLSQYEIIIETPTAIKSQAIADLLAQFLGEDSSSISHEVSGGMGEALLADLVDSTWTLKFRCLHHRAGHCPRNGNKASTGDWRLQPCNLPDQGCENRYADALATLGSQVSFKGSKVDVTIDKRSMPITDLLREKFKEQDLDAEDWQTPIKAKLMSPEGVADLKVLKDYVLIAGDLYRRLPGGVLARCVNLQEAAKKLIEVHEKCCEFRDGGFHGDPLRCLSLAESQTVMKEAHSGECGEHQGKKRLYQLMLTLGYYWPTMKKDTADFVKSCHTCQLQANLIHTHPISLQNMATPWPFHTWGLDLIGPINPSSGGYIWILVATEYFSKWVEAIPLRKATGAAVANFIREHIITREVLEHYRIKHHKSTPYYPQGNGQAEATNRMLLRILSKMVFDYGKGWSSHLADTLWAYRGSTKTATGFTPFSLVHDTDAISLIELLVPSPRILHGMDLEADADICAEARVADLEGLEEARELAQVRSLWYHQKLANAYEKTLQIRIFAKGQMVLKMVDHVRRGLPSPSKFTPNWEGSYLIREAYDSGYYKLSTADGTTLVDPINGKWLKRYYSQSTQPRSLVEGQSGAELSGQGSGSGGRRRSDGLAKGKAVAYATKSPLDSDDEYDDMEDVRTRADGDIARNLQVELDADAAGIAAGATRPPSRPGITIGRSARPSGAPRRPTTTPTGAPPARSKRQRADRAPLFADPVPEDYVAPGFRYPPRGGIRPHHPVPTPVVDTPLLTGLIDHPSSVDPCESVGRGGWSNFSQLLDTARREYREFLTELGFGPFLSIQVLPVDWSAILGIRFWGRVPPSEPISSPEALDILGIDDPDAINGTKLPSLKVKYLRDLLRREMDEPPTELRYSQWTAYFIFSCFLGNDKSTVPTPIVGMFRDVDTLREYDWGALTYGFYIRGLRRFSCRETISFLSFWQFKHFLSFAPSRLPSAPDSAFPLARRWDPAWIRRLTSCMLLECRMTVDCIRDADIVFQPYSLTLVQRPELGGEAVVPVDPPQLMTIKGYIPRAPSDSYVEGVDSYLGLVQVDVRYQKWFEQVSLGSLMSLHEVEGGRVMGGTAMDSHLFRSSREINRLQSEILCLQLELSVSEDRHAADVDRLQGEAMQREGEMAQMRAELAQRQRDVDSRDAELAIRAASFQRLEDQLLSVGIAPLTGASSSGHGQTSSPPSPDPVSRDWFFDDPPSS</sequence>
<evidence type="ECO:0000313" key="13">
    <source>
        <dbReference type="EMBL" id="SPD33903.1"/>
    </source>
</evidence>
<dbReference type="Gene3D" id="1.10.340.70">
    <property type="match status" value="1"/>
</dbReference>
<feature type="region of interest" description="Disordered" evidence="8">
    <location>
        <begin position="1853"/>
        <end position="1902"/>
    </location>
</feature>
<feature type="compositionally biased region" description="Basic and acidic residues" evidence="8">
    <location>
        <begin position="355"/>
        <end position="364"/>
    </location>
</feature>
<dbReference type="InterPro" id="IPR000477">
    <property type="entry name" value="RT_dom"/>
</dbReference>
<dbReference type="PANTHER" id="PTHR37984:SF5">
    <property type="entry name" value="PROTEIN NYNRIN-LIKE"/>
    <property type="match status" value="1"/>
</dbReference>
<dbReference type="CDD" id="cd01647">
    <property type="entry name" value="RT_LTR"/>
    <property type="match status" value="1"/>
</dbReference>
<feature type="region of interest" description="Disordered" evidence="8">
    <location>
        <begin position="352"/>
        <end position="394"/>
    </location>
</feature>
<dbReference type="InterPro" id="IPR041373">
    <property type="entry name" value="RT_RNaseH"/>
</dbReference>
<protein>
    <recommendedName>
        <fullName evidence="14">Reverse transcriptase</fullName>
    </recommendedName>
</protein>
<evidence type="ECO:0000256" key="8">
    <source>
        <dbReference type="SAM" id="MobiDB-lite"/>
    </source>
</evidence>
<feature type="compositionally biased region" description="Basic and acidic residues" evidence="8">
    <location>
        <begin position="125"/>
        <end position="147"/>
    </location>
</feature>
<dbReference type="InterPro" id="IPR043502">
    <property type="entry name" value="DNA/RNA_pol_sf"/>
</dbReference>
<evidence type="ECO:0000259" key="12">
    <source>
        <dbReference type="Pfam" id="PF17921"/>
    </source>
</evidence>
<feature type="region of interest" description="Disordered" evidence="8">
    <location>
        <begin position="125"/>
        <end position="148"/>
    </location>
</feature>
<dbReference type="Gene3D" id="3.30.70.270">
    <property type="match status" value="2"/>
</dbReference>
<evidence type="ECO:0000256" key="7">
    <source>
        <dbReference type="SAM" id="Coils"/>
    </source>
</evidence>
<evidence type="ECO:0000259" key="11">
    <source>
        <dbReference type="Pfam" id="PF17917"/>
    </source>
</evidence>
<feature type="domain" description="Reverse transcriptase" evidence="9">
    <location>
        <begin position="904"/>
        <end position="1062"/>
    </location>
</feature>
<feature type="region of interest" description="Disordered" evidence="8">
    <location>
        <begin position="1776"/>
        <end position="1825"/>
    </location>
</feature>
<dbReference type="CDD" id="cd09274">
    <property type="entry name" value="RNase_HI_RT_Ty3"/>
    <property type="match status" value="1"/>
</dbReference>
<dbReference type="GO" id="GO:0003676">
    <property type="term" value="F:nucleic acid binding"/>
    <property type="evidence" value="ECO:0007669"/>
    <property type="project" value="InterPro"/>
</dbReference>
<dbReference type="InterPro" id="IPR050951">
    <property type="entry name" value="Retrovirus_Pol_polyprotein"/>
</dbReference>
<dbReference type="EMBL" id="OIVN01006479">
    <property type="protein sequence ID" value="SPD33903.1"/>
    <property type="molecule type" value="Genomic_DNA"/>
</dbReference>
<reference evidence="13" key="1">
    <citation type="submission" date="2018-02" db="EMBL/GenBank/DDBJ databases">
        <authorList>
            <person name="Cohen D.B."/>
            <person name="Kent A.D."/>
        </authorList>
    </citation>
    <scope>NUCLEOTIDE SEQUENCE</scope>
</reference>
<feature type="compositionally biased region" description="Polar residues" evidence="8">
    <location>
        <begin position="759"/>
        <end position="768"/>
    </location>
</feature>
<dbReference type="PANTHER" id="PTHR37984">
    <property type="entry name" value="PROTEIN CBG26694"/>
    <property type="match status" value="1"/>
</dbReference>
<dbReference type="GO" id="GO:0016787">
    <property type="term" value="F:hydrolase activity"/>
    <property type="evidence" value="ECO:0007669"/>
    <property type="project" value="UniProtKB-KW"/>
</dbReference>
<dbReference type="Gene3D" id="3.30.420.10">
    <property type="entry name" value="Ribonuclease H-like superfamily/Ribonuclease H"/>
    <property type="match status" value="1"/>
</dbReference>
<dbReference type="InterPro" id="IPR036397">
    <property type="entry name" value="RNaseH_sf"/>
</dbReference>
<dbReference type="InterPro" id="IPR043128">
    <property type="entry name" value="Rev_trsase/Diguanyl_cyclase"/>
</dbReference>
<dbReference type="Pfam" id="PF00078">
    <property type="entry name" value="RVT_1"/>
    <property type="match status" value="1"/>
</dbReference>
<keyword evidence="5" id="KW-0378">Hydrolase</keyword>
<feature type="compositionally biased region" description="Low complexity" evidence="8">
    <location>
        <begin position="1781"/>
        <end position="1790"/>
    </location>
</feature>
<feature type="compositionally biased region" description="Polar residues" evidence="8">
    <location>
        <begin position="777"/>
        <end position="789"/>
    </location>
</feature>
<dbReference type="InterPro" id="IPR012337">
    <property type="entry name" value="RNaseH-like_sf"/>
</dbReference>
<dbReference type="Gene3D" id="3.10.10.10">
    <property type="entry name" value="HIV Type 1 Reverse Transcriptase, subunit A, domain 1"/>
    <property type="match status" value="1"/>
</dbReference>
<keyword evidence="6" id="KW-0695">RNA-directed DNA polymerase</keyword>
<feature type="domain" description="Reverse transcriptase RNase H-like" evidence="11">
    <location>
        <begin position="1108"/>
        <end position="1211"/>
    </location>
</feature>
<dbReference type="InterPro" id="IPR041588">
    <property type="entry name" value="Integrase_H2C2"/>
</dbReference>
<feature type="domain" description="Retrotransposon gag" evidence="10">
    <location>
        <begin position="234"/>
        <end position="317"/>
    </location>
</feature>